<keyword evidence="3" id="KW-1003">Cell membrane</keyword>
<feature type="transmembrane region" description="Helical" evidence="7">
    <location>
        <begin position="97"/>
        <end position="117"/>
    </location>
</feature>
<dbReference type="RefSeq" id="WP_343759641.1">
    <property type="nucleotide sequence ID" value="NZ_BAAACG010000006.1"/>
</dbReference>
<keyword evidence="4 7" id="KW-0812">Transmembrane</keyword>
<feature type="transmembrane region" description="Helical" evidence="7">
    <location>
        <begin position="163"/>
        <end position="182"/>
    </location>
</feature>
<dbReference type="PANTHER" id="PTHR30151:SF0">
    <property type="entry name" value="ABC TRANSPORTER PERMEASE PROTEIN MJ0413-RELATED"/>
    <property type="match status" value="1"/>
</dbReference>
<dbReference type="Proteomes" id="UP001501510">
    <property type="component" value="Unassembled WGS sequence"/>
</dbReference>
<keyword evidence="5 7" id="KW-1133">Transmembrane helix</keyword>
<evidence type="ECO:0000256" key="6">
    <source>
        <dbReference type="ARBA" id="ARBA00023136"/>
    </source>
</evidence>
<feature type="domain" description="ABC transmembrane type-1" evidence="8">
    <location>
        <begin position="57"/>
        <end position="241"/>
    </location>
</feature>
<evidence type="ECO:0000256" key="4">
    <source>
        <dbReference type="ARBA" id="ARBA00022692"/>
    </source>
</evidence>
<dbReference type="InterPro" id="IPR000515">
    <property type="entry name" value="MetI-like"/>
</dbReference>
<reference evidence="10" key="1">
    <citation type="journal article" date="2019" name="Int. J. Syst. Evol. Microbiol.">
        <title>The Global Catalogue of Microorganisms (GCM) 10K type strain sequencing project: providing services to taxonomists for standard genome sequencing and annotation.</title>
        <authorList>
            <consortium name="The Broad Institute Genomics Platform"/>
            <consortium name="The Broad Institute Genome Sequencing Center for Infectious Disease"/>
            <person name="Wu L."/>
            <person name="Ma J."/>
        </authorList>
    </citation>
    <scope>NUCLEOTIDE SEQUENCE [LARGE SCALE GENOMIC DNA]</scope>
    <source>
        <strain evidence="10">JCM 1407</strain>
    </source>
</reference>
<dbReference type="EMBL" id="BAAACG010000006">
    <property type="protein sequence ID" value="GAA0736235.1"/>
    <property type="molecule type" value="Genomic_DNA"/>
</dbReference>
<comment type="caution">
    <text evidence="9">The sequence shown here is derived from an EMBL/GenBank/DDBJ whole genome shotgun (WGS) entry which is preliminary data.</text>
</comment>
<feature type="transmembrane region" description="Helical" evidence="7">
    <location>
        <begin position="219"/>
        <end position="237"/>
    </location>
</feature>
<comment type="subcellular location">
    <subcellularLocation>
        <location evidence="1 7">Cell membrane</location>
        <topology evidence="1 7">Multi-pass membrane protein</topology>
    </subcellularLocation>
</comment>
<dbReference type="SUPFAM" id="SSF161098">
    <property type="entry name" value="MetI-like"/>
    <property type="match status" value="1"/>
</dbReference>
<proteinExistence type="inferred from homology"/>
<keyword evidence="2 7" id="KW-0813">Transport</keyword>
<name>A0ABP3ULC4_9CLOT</name>
<dbReference type="InterPro" id="IPR035906">
    <property type="entry name" value="MetI-like_sf"/>
</dbReference>
<gene>
    <name evidence="9" type="ORF">GCM10008906_10980</name>
</gene>
<evidence type="ECO:0000256" key="7">
    <source>
        <dbReference type="RuleBase" id="RU363032"/>
    </source>
</evidence>
<keyword evidence="6 7" id="KW-0472">Membrane</keyword>
<evidence type="ECO:0000256" key="1">
    <source>
        <dbReference type="ARBA" id="ARBA00004651"/>
    </source>
</evidence>
<keyword evidence="10" id="KW-1185">Reference proteome</keyword>
<accession>A0ABP3ULC4</accession>
<dbReference type="Pfam" id="PF00528">
    <property type="entry name" value="BPD_transp_1"/>
    <property type="match status" value="1"/>
</dbReference>
<evidence type="ECO:0000256" key="5">
    <source>
        <dbReference type="ARBA" id="ARBA00022989"/>
    </source>
</evidence>
<organism evidence="9 10">
    <name type="scientific">Clostridium oceanicum</name>
    <dbReference type="NCBI Taxonomy" id="1543"/>
    <lineage>
        <taxon>Bacteria</taxon>
        <taxon>Bacillati</taxon>
        <taxon>Bacillota</taxon>
        <taxon>Clostridia</taxon>
        <taxon>Eubacteriales</taxon>
        <taxon>Clostridiaceae</taxon>
        <taxon>Clostridium</taxon>
    </lineage>
</organism>
<evidence type="ECO:0000256" key="2">
    <source>
        <dbReference type="ARBA" id="ARBA00022448"/>
    </source>
</evidence>
<dbReference type="PANTHER" id="PTHR30151">
    <property type="entry name" value="ALKANE SULFONATE ABC TRANSPORTER-RELATED, MEMBRANE SUBUNIT"/>
    <property type="match status" value="1"/>
</dbReference>
<evidence type="ECO:0000256" key="3">
    <source>
        <dbReference type="ARBA" id="ARBA00022475"/>
    </source>
</evidence>
<sequence>MRLNECKKKSFLYAFLLFFITWQVISICINNDILPSPLKIIKFIFNNNLSKVILLHISHSFTRILVGVLITLVIGIPIGILMGYYKKIDLVLSPILYLTYPIPKISLLPIIMLIFGLGEISKIIMIVFIIMFPVIVNIRDSVKSIPEEVYYPMYSLGASDKKIIYEIVFPYVLPVMLTSIRIGIGTSISILFFTETFGTEYGMGYYIMDCWMRVSYIEMYSAILILSFIGLMFFIFIDVLEGFLCPWKENA</sequence>
<evidence type="ECO:0000259" key="8">
    <source>
        <dbReference type="PROSITE" id="PS50928"/>
    </source>
</evidence>
<dbReference type="CDD" id="cd06261">
    <property type="entry name" value="TM_PBP2"/>
    <property type="match status" value="1"/>
</dbReference>
<evidence type="ECO:0000313" key="9">
    <source>
        <dbReference type="EMBL" id="GAA0736235.1"/>
    </source>
</evidence>
<evidence type="ECO:0000313" key="10">
    <source>
        <dbReference type="Proteomes" id="UP001501510"/>
    </source>
</evidence>
<dbReference type="Gene3D" id="1.10.3720.10">
    <property type="entry name" value="MetI-like"/>
    <property type="match status" value="1"/>
</dbReference>
<dbReference type="PROSITE" id="PS50928">
    <property type="entry name" value="ABC_TM1"/>
    <property type="match status" value="1"/>
</dbReference>
<comment type="similarity">
    <text evidence="7">Belongs to the binding-protein-dependent transport system permease family.</text>
</comment>
<protein>
    <submittedName>
        <fullName evidence="9">ABC transporter permease</fullName>
    </submittedName>
</protein>
<feature type="transmembrane region" description="Helical" evidence="7">
    <location>
        <begin position="64"/>
        <end position="85"/>
    </location>
</feature>